<reference evidence="6" key="1">
    <citation type="submission" date="2015-12" db="EMBL/GenBank/DDBJ databases">
        <title>De novo transcriptome assembly of four potential Pierce s Disease insect vectors from Arizona vineyards.</title>
        <authorList>
            <person name="Tassone E.E."/>
        </authorList>
    </citation>
    <scope>NUCLEOTIDE SEQUENCE</scope>
</reference>
<protein>
    <recommendedName>
        <fullName evidence="5">BTB domain-containing protein</fullName>
    </recommendedName>
</protein>
<dbReference type="PROSITE" id="PS50097">
    <property type="entry name" value="BTB"/>
    <property type="match status" value="1"/>
</dbReference>
<accession>A0A1B6DZ98</accession>
<keyword evidence="3" id="KW-0009">Actin-binding</keyword>
<dbReference type="AlphaFoldDB" id="A0A1B6DZ98"/>
<dbReference type="PANTHER" id="PTHR24412">
    <property type="entry name" value="KELCH PROTEIN"/>
    <property type="match status" value="1"/>
</dbReference>
<organism evidence="6">
    <name type="scientific">Clastoptera arizonana</name>
    <name type="common">Arizona spittle bug</name>
    <dbReference type="NCBI Taxonomy" id="38151"/>
    <lineage>
        <taxon>Eukaryota</taxon>
        <taxon>Metazoa</taxon>
        <taxon>Ecdysozoa</taxon>
        <taxon>Arthropoda</taxon>
        <taxon>Hexapoda</taxon>
        <taxon>Insecta</taxon>
        <taxon>Pterygota</taxon>
        <taxon>Neoptera</taxon>
        <taxon>Paraneoptera</taxon>
        <taxon>Hemiptera</taxon>
        <taxon>Auchenorrhyncha</taxon>
        <taxon>Cercopoidea</taxon>
        <taxon>Clastopteridae</taxon>
        <taxon>Clastoptera</taxon>
    </lineage>
</organism>
<evidence type="ECO:0000259" key="5">
    <source>
        <dbReference type="PROSITE" id="PS50097"/>
    </source>
</evidence>
<dbReference type="PANTHER" id="PTHR24412:SF488">
    <property type="entry name" value="KELCH-LIKE PROTEIN 24"/>
    <property type="match status" value="1"/>
</dbReference>
<sequence>MIMIHSPIQINAEFNVPNNRLPYNSRQRQPSTDSDSSSLSDVKPMEGPGANEYKFTELSHPNQILLGLNELRMNDQFCDVTLLVDGVKFPAHRNTLSSFSPYFKAMFLSKLAESKQKVVTVRGVEVEMMRLLLDYAYTGSIVITRSNVQALLSAANLLEILPVIDAACLFLERHMDASNCLGIHVFAEAHACTDLQKKS</sequence>
<keyword evidence="1" id="KW-0880">Kelch repeat</keyword>
<dbReference type="InterPro" id="IPR000210">
    <property type="entry name" value="BTB/POZ_dom"/>
</dbReference>
<gene>
    <name evidence="6" type="ORF">g.12617</name>
</gene>
<feature type="domain" description="BTB" evidence="5">
    <location>
        <begin position="78"/>
        <end position="145"/>
    </location>
</feature>
<dbReference type="EMBL" id="GEDC01006303">
    <property type="protein sequence ID" value="JAS30995.1"/>
    <property type="molecule type" value="Transcribed_RNA"/>
</dbReference>
<proteinExistence type="predicted"/>
<evidence type="ECO:0000256" key="2">
    <source>
        <dbReference type="ARBA" id="ARBA00022737"/>
    </source>
</evidence>
<evidence type="ECO:0000256" key="1">
    <source>
        <dbReference type="ARBA" id="ARBA00022441"/>
    </source>
</evidence>
<evidence type="ECO:0000256" key="3">
    <source>
        <dbReference type="ARBA" id="ARBA00023203"/>
    </source>
</evidence>
<feature type="compositionally biased region" description="Polar residues" evidence="4">
    <location>
        <begin position="19"/>
        <end position="30"/>
    </location>
</feature>
<dbReference type="InterPro" id="IPR011333">
    <property type="entry name" value="SKP1/BTB/POZ_sf"/>
</dbReference>
<dbReference type="SUPFAM" id="SSF54695">
    <property type="entry name" value="POZ domain"/>
    <property type="match status" value="1"/>
</dbReference>
<dbReference type="Pfam" id="PF00651">
    <property type="entry name" value="BTB"/>
    <property type="match status" value="1"/>
</dbReference>
<keyword evidence="2" id="KW-0677">Repeat</keyword>
<evidence type="ECO:0000256" key="4">
    <source>
        <dbReference type="SAM" id="MobiDB-lite"/>
    </source>
</evidence>
<feature type="compositionally biased region" description="Low complexity" evidence="4">
    <location>
        <begin position="31"/>
        <end position="41"/>
    </location>
</feature>
<name>A0A1B6DZ98_9HEMI</name>
<dbReference type="Gene3D" id="3.30.710.10">
    <property type="entry name" value="Potassium Channel Kv1.1, Chain A"/>
    <property type="match status" value="1"/>
</dbReference>
<feature type="region of interest" description="Disordered" evidence="4">
    <location>
        <begin position="19"/>
        <end position="53"/>
    </location>
</feature>
<evidence type="ECO:0000313" key="6">
    <source>
        <dbReference type="EMBL" id="JAS30995.1"/>
    </source>
</evidence>
<dbReference type="SMART" id="SM00225">
    <property type="entry name" value="BTB"/>
    <property type="match status" value="1"/>
</dbReference>